<evidence type="ECO:0008006" key="5">
    <source>
        <dbReference type="Google" id="ProtNLM"/>
    </source>
</evidence>
<dbReference type="STRING" id="109895.A0A507DN42"/>
<dbReference type="EMBL" id="QEAQ01000269">
    <property type="protein sequence ID" value="TPX52936.1"/>
    <property type="molecule type" value="Genomic_DNA"/>
</dbReference>
<dbReference type="GO" id="GO:0043456">
    <property type="term" value="P:regulation of pentose-phosphate shunt"/>
    <property type="evidence" value="ECO:0007669"/>
    <property type="project" value="TreeGrafter"/>
</dbReference>
<keyword evidence="1" id="KW-0378">Hydrolase</keyword>
<dbReference type="GO" id="GO:0005829">
    <property type="term" value="C:cytosol"/>
    <property type="evidence" value="ECO:0007669"/>
    <property type="project" value="TreeGrafter"/>
</dbReference>
<feature type="compositionally biased region" description="Acidic residues" evidence="2">
    <location>
        <begin position="129"/>
        <end position="140"/>
    </location>
</feature>
<organism evidence="3 4">
    <name type="scientific">Powellomyces hirtus</name>
    <dbReference type="NCBI Taxonomy" id="109895"/>
    <lineage>
        <taxon>Eukaryota</taxon>
        <taxon>Fungi</taxon>
        <taxon>Fungi incertae sedis</taxon>
        <taxon>Chytridiomycota</taxon>
        <taxon>Chytridiomycota incertae sedis</taxon>
        <taxon>Chytridiomycetes</taxon>
        <taxon>Spizellomycetales</taxon>
        <taxon>Powellomycetaceae</taxon>
        <taxon>Powellomyces</taxon>
    </lineage>
</organism>
<evidence type="ECO:0000313" key="4">
    <source>
        <dbReference type="Proteomes" id="UP000318582"/>
    </source>
</evidence>
<dbReference type="Pfam" id="PF00300">
    <property type="entry name" value="His_Phos_1"/>
    <property type="match status" value="1"/>
</dbReference>
<evidence type="ECO:0000256" key="2">
    <source>
        <dbReference type="SAM" id="MobiDB-lite"/>
    </source>
</evidence>
<feature type="region of interest" description="Disordered" evidence="2">
    <location>
        <begin position="347"/>
        <end position="368"/>
    </location>
</feature>
<dbReference type="InterPro" id="IPR051695">
    <property type="entry name" value="Phosphoglycerate_Mutase"/>
</dbReference>
<dbReference type="GO" id="GO:0004331">
    <property type="term" value="F:fructose-2,6-bisphosphate 2-phosphatase activity"/>
    <property type="evidence" value="ECO:0007669"/>
    <property type="project" value="TreeGrafter"/>
</dbReference>
<proteinExistence type="predicted"/>
<protein>
    <recommendedName>
        <fullName evidence="5">Phosphoglycerate mutase</fullName>
    </recommendedName>
</protein>
<evidence type="ECO:0000313" key="3">
    <source>
        <dbReference type="EMBL" id="TPX52936.1"/>
    </source>
</evidence>
<dbReference type="AlphaFoldDB" id="A0A507DN42"/>
<name>A0A507DN42_9FUNG</name>
<dbReference type="PANTHER" id="PTHR46517">
    <property type="entry name" value="FRUCTOSE-2,6-BISPHOSPHATASE TIGAR"/>
    <property type="match status" value="1"/>
</dbReference>
<reference evidence="3 4" key="1">
    <citation type="journal article" date="2019" name="Sci. Rep.">
        <title>Comparative genomics of chytrid fungi reveal insights into the obligate biotrophic and pathogenic lifestyle of Synchytrium endobioticum.</title>
        <authorList>
            <person name="van de Vossenberg B.T.L.H."/>
            <person name="Warris S."/>
            <person name="Nguyen H.D.T."/>
            <person name="van Gent-Pelzer M.P.E."/>
            <person name="Joly D.L."/>
            <person name="van de Geest H.C."/>
            <person name="Bonants P.J.M."/>
            <person name="Smith D.S."/>
            <person name="Levesque C.A."/>
            <person name="van der Lee T.A.J."/>
        </authorList>
    </citation>
    <scope>NUCLEOTIDE SEQUENCE [LARGE SCALE GENOMIC DNA]</scope>
    <source>
        <strain evidence="3 4">CBS 809.83</strain>
    </source>
</reference>
<feature type="region of interest" description="Disordered" evidence="2">
    <location>
        <begin position="126"/>
        <end position="199"/>
    </location>
</feature>
<evidence type="ECO:0000256" key="1">
    <source>
        <dbReference type="ARBA" id="ARBA00022801"/>
    </source>
</evidence>
<dbReference type="InterPro" id="IPR013078">
    <property type="entry name" value="His_Pase_superF_clade-1"/>
</dbReference>
<dbReference type="SUPFAM" id="SSF53254">
    <property type="entry name" value="Phosphoglycerate mutase-like"/>
    <property type="match status" value="1"/>
</dbReference>
<feature type="compositionally biased region" description="Polar residues" evidence="2">
    <location>
        <begin position="143"/>
        <end position="152"/>
    </location>
</feature>
<keyword evidence="4" id="KW-1185">Reference proteome</keyword>
<accession>A0A507DN42</accession>
<dbReference type="CDD" id="cd07067">
    <property type="entry name" value="HP_PGM_like"/>
    <property type="match status" value="1"/>
</dbReference>
<dbReference type="PANTHER" id="PTHR46517:SF1">
    <property type="entry name" value="FRUCTOSE-2,6-BISPHOSPHATASE TIGAR"/>
    <property type="match status" value="1"/>
</dbReference>
<dbReference type="GO" id="GO:0045820">
    <property type="term" value="P:negative regulation of glycolytic process"/>
    <property type="evidence" value="ECO:0007669"/>
    <property type="project" value="TreeGrafter"/>
</dbReference>
<dbReference type="Gene3D" id="3.40.50.1240">
    <property type="entry name" value="Phosphoglycerate mutase-like"/>
    <property type="match status" value="1"/>
</dbReference>
<dbReference type="Proteomes" id="UP000318582">
    <property type="component" value="Unassembled WGS sequence"/>
</dbReference>
<dbReference type="InterPro" id="IPR029033">
    <property type="entry name" value="His_PPase_superfam"/>
</dbReference>
<comment type="caution">
    <text evidence="3">The sequence shown here is derived from an EMBL/GenBank/DDBJ whole genome shotgun (WGS) entry which is preliminary data.</text>
</comment>
<feature type="compositionally biased region" description="Low complexity" evidence="2">
    <location>
        <begin position="153"/>
        <end position="191"/>
    </location>
</feature>
<sequence length="368" mass="41130">MKQAESLAWRLKKEEFDHIYTSDLVRGKQTAYEIAKHHSKTPLSKDVRLREQDLGDLTGLSWPDAKCILKSQDRSFDDHIAETGESNHIFKERVIDFYANLIECHLVQPHDQLLRASSTDSLASRAVLGDDDNDDDDGDGDGQVQQQHNGMESTQQQQQQQQQQQRTTTNSTSSTTRSPSSLPTSASTTSLKHPQPRSPRMRQINILVVTHGGWIQRLMEHLLEDLNFQPDCDLAHGFPKNTAVYKFVISKLFTRDGADYEWEGRIKLMNCVAHLAGMNKRETTTPNNNNPASTTTVGNMALLKQHSPAQSPVMLRKARQSMGSNASGLAFGKSTKTGLQQMFRAGGAHKMPPMTAPVPTERVKSLGW</sequence>
<gene>
    <name evidence="3" type="ORF">PhCBS80983_g06395</name>
</gene>